<dbReference type="InterPro" id="IPR007110">
    <property type="entry name" value="Ig-like_dom"/>
</dbReference>
<dbReference type="PANTHER" id="PTHR12035:SF125">
    <property type="entry name" value="SIALIC ACID-BINDING IG-LIKE LECTIN 5"/>
    <property type="match status" value="1"/>
</dbReference>
<comment type="similarity">
    <text evidence="7">Belongs to the immunoglobulin superfamily. SIGLEC (sialic acid binding Ig-like lectin) family.</text>
</comment>
<dbReference type="PROSITE" id="PS50835">
    <property type="entry name" value="IG_LIKE"/>
    <property type="match status" value="3"/>
</dbReference>
<dbReference type="Pfam" id="PF07686">
    <property type="entry name" value="V-set"/>
    <property type="match status" value="1"/>
</dbReference>
<keyword evidence="3" id="KW-0430">Lectin</keyword>
<dbReference type="SUPFAM" id="SSF48726">
    <property type="entry name" value="Immunoglobulin"/>
    <property type="match status" value="2"/>
</dbReference>
<comment type="subcellular location">
    <subcellularLocation>
        <location evidence="1">Membrane</location>
        <topology evidence="1">Single-pass membrane protein</topology>
    </subcellularLocation>
</comment>
<feature type="compositionally biased region" description="Polar residues" evidence="8">
    <location>
        <begin position="31"/>
        <end position="42"/>
    </location>
</feature>
<evidence type="ECO:0000256" key="5">
    <source>
        <dbReference type="ARBA" id="ARBA00022989"/>
    </source>
</evidence>
<dbReference type="InterPro" id="IPR051036">
    <property type="entry name" value="SIGLEC"/>
</dbReference>
<evidence type="ECO:0000256" key="6">
    <source>
        <dbReference type="ARBA" id="ARBA00023136"/>
    </source>
</evidence>
<reference evidence="10" key="1">
    <citation type="submission" date="2023-07" db="EMBL/GenBank/DDBJ databases">
        <authorList>
            <person name="Stuckert A."/>
        </authorList>
    </citation>
    <scope>NUCLEOTIDE SEQUENCE</scope>
</reference>
<evidence type="ECO:0000259" key="9">
    <source>
        <dbReference type="PROSITE" id="PS50835"/>
    </source>
</evidence>
<feature type="domain" description="Ig-like" evidence="9">
    <location>
        <begin position="80"/>
        <end position="172"/>
    </location>
</feature>
<evidence type="ECO:0000256" key="8">
    <source>
        <dbReference type="SAM" id="MobiDB-lite"/>
    </source>
</evidence>
<organism evidence="10 11">
    <name type="scientific">Ranitomeya imitator</name>
    <name type="common">mimic poison frog</name>
    <dbReference type="NCBI Taxonomy" id="111125"/>
    <lineage>
        <taxon>Eukaryota</taxon>
        <taxon>Metazoa</taxon>
        <taxon>Chordata</taxon>
        <taxon>Craniata</taxon>
        <taxon>Vertebrata</taxon>
        <taxon>Euteleostomi</taxon>
        <taxon>Amphibia</taxon>
        <taxon>Batrachia</taxon>
        <taxon>Anura</taxon>
        <taxon>Neobatrachia</taxon>
        <taxon>Hyloidea</taxon>
        <taxon>Dendrobatidae</taxon>
        <taxon>Dendrobatinae</taxon>
        <taxon>Ranitomeya</taxon>
    </lineage>
</organism>
<dbReference type="InterPro" id="IPR003599">
    <property type="entry name" value="Ig_sub"/>
</dbReference>
<evidence type="ECO:0000256" key="1">
    <source>
        <dbReference type="ARBA" id="ARBA00004167"/>
    </source>
</evidence>
<feature type="region of interest" description="Disordered" evidence="8">
    <location>
        <begin position="13"/>
        <end position="44"/>
    </location>
</feature>
<protein>
    <recommendedName>
        <fullName evidence="9">Ig-like domain-containing protein</fullName>
    </recommendedName>
</protein>
<feature type="domain" description="Ig-like" evidence="9">
    <location>
        <begin position="290"/>
        <end position="352"/>
    </location>
</feature>
<dbReference type="PANTHER" id="PTHR12035">
    <property type="entry name" value="SIALIC ACID BINDING IMMUNOGLOBULIN-LIKE LECTIN"/>
    <property type="match status" value="1"/>
</dbReference>
<dbReference type="Gene3D" id="2.60.40.10">
    <property type="entry name" value="Immunoglobulins"/>
    <property type="match status" value="2"/>
</dbReference>
<feature type="domain" description="Ig-like" evidence="9">
    <location>
        <begin position="205"/>
        <end position="284"/>
    </location>
</feature>
<comment type="caution">
    <text evidence="10">The sequence shown here is derived from an EMBL/GenBank/DDBJ whole genome shotgun (WGS) entry which is preliminary data.</text>
</comment>
<dbReference type="SMART" id="SM00409">
    <property type="entry name" value="IG"/>
    <property type="match status" value="1"/>
</dbReference>
<evidence type="ECO:0000313" key="10">
    <source>
        <dbReference type="EMBL" id="CAJ0947787.1"/>
    </source>
</evidence>
<dbReference type="Proteomes" id="UP001176940">
    <property type="component" value="Unassembled WGS sequence"/>
</dbReference>
<keyword evidence="11" id="KW-1185">Reference proteome</keyword>
<keyword evidence="6" id="KW-0472">Membrane</keyword>
<evidence type="ECO:0000256" key="2">
    <source>
        <dbReference type="ARBA" id="ARBA00022692"/>
    </source>
</evidence>
<name>A0ABN9LRM7_9NEOB</name>
<accession>A0ABN9LRM7</accession>
<keyword evidence="4" id="KW-0130">Cell adhesion</keyword>
<evidence type="ECO:0000313" key="11">
    <source>
        <dbReference type="Proteomes" id="UP001176940"/>
    </source>
</evidence>
<keyword evidence="2" id="KW-0812">Transmembrane</keyword>
<dbReference type="InterPro" id="IPR036179">
    <property type="entry name" value="Ig-like_dom_sf"/>
</dbReference>
<dbReference type="InterPro" id="IPR013106">
    <property type="entry name" value="Ig_V-set"/>
</dbReference>
<dbReference type="EMBL" id="CAUEEQ010027246">
    <property type="protein sequence ID" value="CAJ0947787.1"/>
    <property type="molecule type" value="Genomic_DNA"/>
</dbReference>
<feature type="compositionally biased region" description="Basic residues" evidence="8">
    <location>
        <begin position="13"/>
        <end position="25"/>
    </location>
</feature>
<evidence type="ECO:0000256" key="4">
    <source>
        <dbReference type="ARBA" id="ARBA00022889"/>
    </source>
</evidence>
<gene>
    <name evidence="10" type="ORF">RIMI_LOCUS11823822</name>
</gene>
<sequence length="352" mass="39825">MRDRKIIASKARGRLRRQKKKHRTEVRRSSESTIHPTSQPKDNLSIKKEHTKPHIMGISILAILPLFWKGIACQVPFRVPGYDISVNPSVSVQEGLCVTIPCTFTADGRKTFINTSGYWIRMKAPLKPFYIVATNDKSSNVQKPNFRLAGNPDTGDCTLTITDARKEDNGTYFFRFVESEYSNVKYNYDREAITAITVTDLTEEPVISELGTLIAGVNKTLTCSPPRNCPATSLTFQWKTSNVADVWKTESSTVTFTPSPNDQRKNITCEMTNKNWRTTRKTVLLDIDCPTIITITWDTGKKKNKPDNILKVDEGSSVTLRCLVESNLTYQRYNVTWIDQENQVLQNGTGKC</sequence>
<proteinExistence type="inferred from homology"/>
<keyword evidence="5" id="KW-1133">Transmembrane helix</keyword>
<evidence type="ECO:0000256" key="3">
    <source>
        <dbReference type="ARBA" id="ARBA00022734"/>
    </source>
</evidence>
<evidence type="ECO:0000256" key="7">
    <source>
        <dbReference type="ARBA" id="ARBA00038361"/>
    </source>
</evidence>
<dbReference type="InterPro" id="IPR013783">
    <property type="entry name" value="Ig-like_fold"/>
</dbReference>